<feature type="compositionally biased region" description="Low complexity" evidence="1">
    <location>
        <begin position="47"/>
        <end position="59"/>
    </location>
</feature>
<dbReference type="RefSeq" id="XP_018292644.1">
    <property type="nucleotide sequence ID" value="XM_018439290.1"/>
</dbReference>
<feature type="region of interest" description="Disordered" evidence="1">
    <location>
        <begin position="15"/>
        <end position="65"/>
    </location>
</feature>
<feature type="compositionally biased region" description="Low complexity" evidence="1">
    <location>
        <begin position="179"/>
        <end position="192"/>
    </location>
</feature>
<evidence type="ECO:0000313" key="2">
    <source>
        <dbReference type="EMBL" id="OAD74604.1"/>
    </source>
</evidence>
<feature type="compositionally biased region" description="Low complexity" evidence="1">
    <location>
        <begin position="119"/>
        <end position="128"/>
    </location>
</feature>
<dbReference type="GeneID" id="29000196"/>
<accession>A0A167MZK7</accession>
<proteinExistence type="predicted"/>
<evidence type="ECO:0000313" key="3">
    <source>
        <dbReference type="Proteomes" id="UP000077315"/>
    </source>
</evidence>
<dbReference type="OrthoDB" id="2289862at2759"/>
<dbReference type="Proteomes" id="UP000077315">
    <property type="component" value="Unassembled WGS sequence"/>
</dbReference>
<reference evidence="3" key="1">
    <citation type="submission" date="2015-06" db="EMBL/GenBank/DDBJ databases">
        <title>Expansion of signal transduction pathways in fungi by whole-genome duplication.</title>
        <authorList>
            <consortium name="DOE Joint Genome Institute"/>
            <person name="Corrochano L.M."/>
            <person name="Kuo A."/>
            <person name="Marcet-Houben M."/>
            <person name="Polaino S."/>
            <person name="Salamov A."/>
            <person name="Villalobos J.M."/>
            <person name="Alvarez M.I."/>
            <person name="Avalos J."/>
            <person name="Benito E.P."/>
            <person name="Benoit I."/>
            <person name="Burger G."/>
            <person name="Camino L.P."/>
            <person name="Canovas D."/>
            <person name="Cerda-Olmedo E."/>
            <person name="Cheng J.-F."/>
            <person name="Dominguez A."/>
            <person name="Elias M."/>
            <person name="Eslava A.P."/>
            <person name="Glaser F."/>
            <person name="Grimwood J."/>
            <person name="Gutierrez G."/>
            <person name="Heitman J."/>
            <person name="Henrissat B."/>
            <person name="Iturriaga E.A."/>
            <person name="Lang B.F."/>
            <person name="Lavin J.L."/>
            <person name="Lee S."/>
            <person name="Li W."/>
            <person name="Lindquist E."/>
            <person name="Lopez-Garcia S."/>
            <person name="Luque E.M."/>
            <person name="Marcos A.T."/>
            <person name="Martin J."/>
            <person name="McCluskey K."/>
            <person name="Medina H.R."/>
            <person name="Miralles-Duran A."/>
            <person name="Miyazaki A."/>
            <person name="Munoz-Torres E."/>
            <person name="Oguiza J.A."/>
            <person name="Ohm R."/>
            <person name="Olmedo M."/>
            <person name="Orejas M."/>
            <person name="Ortiz-Castellanos L."/>
            <person name="Pisabarro A.G."/>
            <person name="Rodriguez-Romero J."/>
            <person name="Ruiz-Herrera J."/>
            <person name="Ruiz-Vazquez R."/>
            <person name="Sanz C."/>
            <person name="Schackwitz W."/>
            <person name="Schmutz J."/>
            <person name="Shahriari M."/>
            <person name="Shelest E."/>
            <person name="Silva-Franco F."/>
            <person name="Soanes D."/>
            <person name="Syed K."/>
            <person name="Tagua V.G."/>
            <person name="Talbot N.J."/>
            <person name="Thon M."/>
            <person name="De vries R.P."/>
            <person name="Wiebenga A."/>
            <person name="Yadav J.S."/>
            <person name="Braun E.L."/>
            <person name="Baker S."/>
            <person name="Garre V."/>
            <person name="Horwitz B."/>
            <person name="Torres-Martinez S."/>
            <person name="Idnurm A."/>
            <person name="Herrera-Estrella A."/>
            <person name="Gabaldon T."/>
            <person name="Grigoriev I.V."/>
        </authorList>
    </citation>
    <scope>NUCLEOTIDE SEQUENCE [LARGE SCALE GENOMIC DNA]</scope>
    <source>
        <strain evidence="3">NRRL 1555(-)</strain>
    </source>
</reference>
<dbReference type="InParanoid" id="A0A167MZK7"/>
<keyword evidence="3" id="KW-1185">Reference proteome</keyword>
<evidence type="ECO:0000256" key="1">
    <source>
        <dbReference type="SAM" id="MobiDB-lite"/>
    </source>
</evidence>
<dbReference type="AlphaFoldDB" id="A0A167MZK7"/>
<gene>
    <name evidence="2" type="ORF">PHYBLDRAFT_186839</name>
</gene>
<dbReference type="EMBL" id="KV440979">
    <property type="protein sequence ID" value="OAD74604.1"/>
    <property type="molecule type" value="Genomic_DNA"/>
</dbReference>
<name>A0A167MZK7_PHYB8</name>
<sequence>MPPIYWDTFFASSMHMAHSQPKSRRPKRTRSCDEMDGQINQSKRSRTNNTTNNGSNNNSIYLQEPEERHFTEAQRTENYRQPPLILEQQHQEGEDDDAQRHSQLQLQLQLHLQQQQEAQQHLQSQLQEQEQEQEQEHEQEQERQIHNHQHYHHSQSTNNQGRLTQQQQQQQHALHHRIQQLQQEQSQNYLQSTSSSFQPPILKSFVISTRHTPPNTAYREMNELLHTTHVLRHGDETRERCWVDKMDDEMSDVESSYEDINSVLRQAFLQRHH</sequence>
<feature type="compositionally biased region" description="Basic and acidic residues" evidence="1">
    <location>
        <begin position="134"/>
        <end position="145"/>
    </location>
</feature>
<feature type="region of interest" description="Disordered" evidence="1">
    <location>
        <begin position="119"/>
        <end position="195"/>
    </location>
</feature>
<protein>
    <submittedName>
        <fullName evidence="2">Uncharacterized protein</fullName>
    </submittedName>
</protein>
<dbReference type="VEuPathDB" id="FungiDB:PHYBLDRAFT_186839"/>
<feature type="compositionally biased region" description="Low complexity" evidence="1">
    <location>
        <begin position="160"/>
        <end position="172"/>
    </location>
</feature>
<organism evidence="2 3">
    <name type="scientific">Phycomyces blakesleeanus (strain ATCC 8743b / DSM 1359 / FGSC 10004 / NBRC 33097 / NRRL 1555)</name>
    <dbReference type="NCBI Taxonomy" id="763407"/>
    <lineage>
        <taxon>Eukaryota</taxon>
        <taxon>Fungi</taxon>
        <taxon>Fungi incertae sedis</taxon>
        <taxon>Mucoromycota</taxon>
        <taxon>Mucoromycotina</taxon>
        <taxon>Mucoromycetes</taxon>
        <taxon>Mucorales</taxon>
        <taxon>Phycomycetaceae</taxon>
        <taxon>Phycomyces</taxon>
    </lineage>
</organism>